<dbReference type="InterPro" id="IPR050289">
    <property type="entry name" value="TorD/DmsD_chaperones"/>
</dbReference>
<accession>A0A0H5D4D9</accession>
<evidence type="ECO:0000313" key="2">
    <source>
        <dbReference type="EMBL" id="CRL12067.1"/>
    </source>
</evidence>
<dbReference type="EMBL" id="CVRL01000037">
    <property type="protein sequence ID" value="CRL12067.1"/>
    <property type="molecule type" value="Genomic_DNA"/>
</dbReference>
<evidence type="ECO:0000256" key="1">
    <source>
        <dbReference type="ARBA" id="ARBA00023186"/>
    </source>
</evidence>
<organism evidence="2 3">
    <name type="scientific">Phaeobacter italicus</name>
    <dbReference type="NCBI Taxonomy" id="481446"/>
    <lineage>
        <taxon>Bacteria</taxon>
        <taxon>Pseudomonadati</taxon>
        <taxon>Pseudomonadota</taxon>
        <taxon>Alphaproteobacteria</taxon>
        <taxon>Rhodobacterales</taxon>
        <taxon>Roseobacteraceae</taxon>
        <taxon>Phaeobacter</taxon>
    </lineage>
</organism>
<dbReference type="InterPro" id="IPR020945">
    <property type="entry name" value="DMSO/NO3_reduct_chaperone"/>
</dbReference>
<keyword evidence="1" id="KW-0143">Chaperone</keyword>
<dbReference type="OrthoDB" id="8526323at2"/>
<dbReference type="RefSeq" id="WP_008559540.1">
    <property type="nucleotide sequence ID" value="NZ_BSKQ01000001.1"/>
</dbReference>
<dbReference type="GeneID" id="78399124"/>
<dbReference type="STRING" id="481446.NIT7645_03534"/>
<dbReference type="InterPro" id="IPR036411">
    <property type="entry name" value="TorD-like_sf"/>
</dbReference>
<dbReference type="PANTHER" id="PTHR34227">
    <property type="entry name" value="CHAPERONE PROTEIN YCDY"/>
    <property type="match status" value="1"/>
</dbReference>
<dbReference type="PANTHER" id="PTHR34227:SF1">
    <property type="entry name" value="DIMETHYL SULFOXIDE REDUCTASE CHAPERONE-RELATED"/>
    <property type="match status" value="1"/>
</dbReference>
<protein>
    <submittedName>
        <fullName evidence="2">Chaperone protein TorD</fullName>
    </submittedName>
</protein>
<dbReference type="Gene3D" id="1.10.3480.10">
    <property type="entry name" value="TorD-like"/>
    <property type="match status" value="1"/>
</dbReference>
<name>A0A0H5D4D9_9RHOB</name>
<reference evidence="2 3" key="1">
    <citation type="submission" date="2015-05" db="EMBL/GenBank/DDBJ databases">
        <authorList>
            <person name="Rodrigo-Torres Lidia"/>
            <person name="Arahal R.David."/>
        </authorList>
    </citation>
    <scope>NUCLEOTIDE SEQUENCE [LARGE SCALE GENOMIC DNA]</scope>
    <source>
        <strain evidence="2 3">CECT 7321</strain>
    </source>
</reference>
<gene>
    <name evidence="2" type="ORF">NIT7321_02939</name>
</gene>
<dbReference type="SUPFAM" id="SSF89155">
    <property type="entry name" value="TorD-like"/>
    <property type="match status" value="1"/>
</dbReference>
<dbReference type="AlphaFoldDB" id="A0A0H5D4D9"/>
<proteinExistence type="predicted"/>
<evidence type="ECO:0000313" key="3">
    <source>
        <dbReference type="Proteomes" id="UP000043764"/>
    </source>
</evidence>
<sequence>MTAEQAQTETIAQDAAPAIPQDEDRLRADLYNFLGLMLSGPPDEMLLEQVAGLAGDDTDLGTAINALAKIARLTKPAAAEREFNKLFIGLGRGELLPYASYYLTGFLNEKPLASLRQDMAARGMTRAENVYEPEDNIASLMEMMGALIAGRFGSASPLSDQKQFYNKHIGPWAGHFFSDLEAAKNSVLYAAVGAVGRVFMDIEAEGFRMSAEQSA</sequence>
<dbReference type="Pfam" id="PF02613">
    <property type="entry name" value="Nitrate_red_del"/>
    <property type="match status" value="1"/>
</dbReference>
<dbReference type="Proteomes" id="UP000043764">
    <property type="component" value="Unassembled WGS sequence"/>
</dbReference>
<keyword evidence="3" id="KW-1185">Reference proteome</keyword>